<dbReference type="GO" id="GO:0004674">
    <property type="term" value="F:protein serine/threonine kinase activity"/>
    <property type="evidence" value="ECO:0007669"/>
    <property type="project" value="UniProtKB-KW"/>
</dbReference>
<dbReference type="InterPro" id="IPR011009">
    <property type="entry name" value="Kinase-like_dom_sf"/>
</dbReference>
<dbReference type="AlphaFoldDB" id="A0AA48L7T0"/>
<keyword evidence="5" id="KW-0418">Kinase</keyword>
<evidence type="ECO:0000256" key="4">
    <source>
        <dbReference type="ARBA" id="ARBA00022741"/>
    </source>
</evidence>
<accession>A0AA48L7T0</accession>
<evidence type="ECO:0000256" key="1">
    <source>
        <dbReference type="ARBA" id="ARBA00022527"/>
    </source>
</evidence>
<dbReference type="InterPro" id="IPR000719">
    <property type="entry name" value="Prot_kinase_dom"/>
</dbReference>
<dbReference type="InterPro" id="IPR017441">
    <property type="entry name" value="Protein_kinase_ATP_BS"/>
</dbReference>
<keyword evidence="11" id="KW-1185">Reference proteome</keyword>
<evidence type="ECO:0000259" key="9">
    <source>
        <dbReference type="PROSITE" id="PS50011"/>
    </source>
</evidence>
<reference evidence="10" key="1">
    <citation type="journal article" date="2023" name="BMC Genomics">
        <title>Chromosome-level genome assemblies of Cutaneotrichosporon spp. (Trichosporonales, Basidiomycota) reveal imbalanced evolution between nucleotide sequences and chromosome synteny.</title>
        <authorList>
            <person name="Kobayashi Y."/>
            <person name="Kayamori A."/>
            <person name="Aoki K."/>
            <person name="Shiwa Y."/>
            <person name="Matsutani M."/>
            <person name="Fujita N."/>
            <person name="Sugita T."/>
            <person name="Iwasaki W."/>
            <person name="Tanaka N."/>
            <person name="Takashima M."/>
        </authorList>
    </citation>
    <scope>NUCLEOTIDE SEQUENCE</scope>
    <source>
        <strain evidence="10">HIS019</strain>
    </source>
</reference>
<dbReference type="PROSITE" id="PS00107">
    <property type="entry name" value="PROTEIN_KINASE_ATP"/>
    <property type="match status" value="1"/>
</dbReference>
<keyword evidence="4 7" id="KW-0547">Nucleotide-binding</keyword>
<dbReference type="RefSeq" id="XP_060458750.1">
    <property type="nucleotide sequence ID" value="XM_060602348.1"/>
</dbReference>
<proteinExistence type="inferred from homology"/>
<keyword evidence="2" id="KW-0597">Phosphoprotein</keyword>
<feature type="binding site" evidence="7">
    <location>
        <position position="161"/>
    </location>
    <ligand>
        <name>ATP</name>
        <dbReference type="ChEBI" id="CHEBI:30616"/>
    </ligand>
</feature>
<dbReference type="Gene3D" id="1.10.510.10">
    <property type="entry name" value="Transferase(Phosphotransferase) domain 1"/>
    <property type="match status" value="1"/>
</dbReference>
<dbReference type="CDD" id="cd00180">
    <property type="entry name" value="PKc"/>
    <property type="match status" value="1"/>
</dbReference>
<sequence length="431" mass="47596">MSRPITNTHTTSTIEGIACEYQSGKVIVAQAPNPNSEVVIGTPTGATRALDASVATDGISDAQRAWYALLDDHKAGQSEAQRMLMSACEKSASGWKHLFPLSVFERVTEFLKKDVFGFGVDAEVIFGKEAPKVQLMRRLGSGSFGSVFEVADRAGKRLAMKVCVNSANERSAWSQEVRFGAVLANVPGMVHVRETACTSDFLFVVLDLGQGTLQRELVDGAMTLRRRLFVATKLSLAVSSLQERCIFHLDLKPENVVIVRPENANRDTEPRIIDFGLSLSSLGPISATRRGTLRYHAPEVAAAGLVTSGADVWALGLMLWEIVASPSHCLRELGYRARQPQDMAEWRLLNRCRGHDYLMKREYLITRTLQRGPTEAWFTAPVWATDIGRHMRMYVEACLVVDPMRRAPAGYVAQGLSNFWNHVNSTQDAPT</sequence>
<evidence type="ECO:0000256" key="8">
    <source>
        <dbReference type="RuleBase" id="RU000304"/>
    </source>
</evidence>
<name>A0AA48L7T0_9TREE</name>
<dbReference type="SMART" id="SM00220">
    <property type="entry name" value="S_TKc"/>
    <property type="match status" value="1"/>
</dbReference>
<dbReference type="PROSITE" id="PS50011">
    <property type="entry name" value="PROTEIN_KINASE_DOM"/>
    <property type="match status" value="1"/>
</dbReference>
<dbReference type="GO" id="GO:0005524">
    <property type="term" value="F:ATP binding"/>
    <property type="evidence" value="ECO:0007669"/>
    <property type="project" value="UniProtKB-UniRule"/>
</dbReference>
<feature type="domain" description="Protein kinase" evidence="9">
    <location>
        <begin position="133"/>
        <end position="420"/>
    </location>
</feature>
<dbReference type="PROSITE" id="PS00108">
    <property type="entry name" value="PROTEIN_KINASE_ST"/>
    <property type="match status" value="1"/>
</dbReference>
<dbReference type="Proteomes" id="UP001233271">
    <property type="component" value="Chromosome 5"/>
</dbReference>
<dbReference type="PANTHER" id="PTHR24351">
    <property type="entry name" value="RIBOSOMAL PROTEIN S6 KINASE"/>
    <property type="match status" value="1"/>
</dbReference>
<comment type="similarity">
    <text evidence="8">Belongs to the protein kinase superfamily.</text>
</comment>
<evidence type="ECO:0000313" key="10">
    <source>
        <dbReference type="EMBL" id="BEI93485.1"/>
    </source>
</evidence>
<dbReference type="Pfam" id="PF00069">
    <property type="entry name" value="Pkinase"/>
    <property type="match status" value="1"/>
</dbReference>
<protein>
    <recommendedName>
        <fullName evidence="9">Protein kinase domain-containing protein</fullName>
    </recommendedName>
</protein>
<dbReference type="Gene3D" id="3.30.200.20">
    <property type="entry name" value="Phosphorylase Kinase, domain 1"/>
    <property type="match status" value="1"/>
</dbReference>
<dbReference type="InterPro" id="IPR008271">
    <property type="entry name" value="Ser/Thr_kinase_AS"/>
</dbReference>
<dbReference type="KEGG" id="ccac:CcaHIS019_0511130"/>
<keyword evidence="3" id="KW-0808">Transferase</keyword>
<keyword evidence="6 7" id="KW-0067">ATP-binding</keyword>
<gene>
    <name evidence="10" type="ORF">CcaverHIS019_0511130</name>
</gene>
<organism evidence="10 11">
    <name type="scientific">Cutaneotrichosporon cavernicola</name>
    <dbReference type="NCBI Taxonomy" id="279322"/>
    <lineage>
        <taxon>Eukaryota</taxon>
        <taxon>Fungi</taxon>
        <taxon>Dikarya</taxon>
        <taxon>Basidiomycota</taxon>
        <taxon>Agaricomycotina</taxon>
        <taxon>Tremellomycetes</taxon>
        <taxon>Trichosporonales</taxon>
        <taxon>Trichosporonaceae</taxon>
        <taxon>Cutaneotrichosporon</taxon>
    </lineage>
</organism>
<evidence type="ECO:0000313" key="11">
    <source>
        <dbReference type="Proteomes" id="UP001233271"/>
    </source>
</evidence>
<evidence type="ECO:0000256" key="3">
    <source>
        <dbReference type="ARBA" id="ARBA00022679"/>
    </source>
</evidence>
<evidence type="ECO:0000256" key="6">
    <source>
        <dbReference type="ARBA" id="ARBA00022840"/>
    </source>
</evidence>
<evidence type="ECO:0000256" key="2">
    <source>
        <dbReference type="ARBA" id="ARBA00022553"/>
    </source>
</evidence>
<keyword evidence="1 8" id="KW-0723">Serine/threonine-protein kinase</keyword>
<evidence type="ECO:0000256" key="7">
    <source>
        <dbReference type="PROSITE-ProRule" id="PRU10141"/>
    </source>
</evidence>
<evidence type="ECO:0000256" key="5">
    <source>
        <dbReference type="ARBA" id="ARBA00022777"/>
    </source>
</evidence>
<dbReference type="SUPFAM" id="SSF56112">
    <property type="entry name" value="Protein kinase-like (PK-like)"/>
    <property type="match status" value="1"/>
</dbReference>
<dbReference type="EMBL" id="AP028216">
    <property type="protein sequence ID" value="BEI93485.1"/>
    <property type="molecule type" value="Genomic_DNA"/>
</dbReference>
<dbReference type="GeneID" id="85497355"/>